<feature type="compositionally biased region" description="Acidic residues" evidence="15">
    <location>
        <begin position="528"/>
        <end position="537"/>
    </location>
</feature>
<evidence type="ECO:0000256" key="3">
    <source>
        <dbReference type="ARBA" id="ARBA00022525"/>
    </source>
</evidence>
<keyword evidence="4" id="KW-0245">EGF-like domain</keyword>
<dbReference type="Pfam" id="PF14670">
    <property type="entry name" value="FXa_inhibition"/>
    <property type="match status" value="1"/>
</dbReference>
<accession>A0A9N9RQQ2</accession>
<evidence type="ECO:0000259" key="17">
    <source>
        <dbReference type="PROSITE" id="PS01186"/>
    </source>
</evidence>
<sequence>MIKLISLIILSLLVINVQDSYARKRSAKHEDCEKPPEVDNAAVVIRYDDNEEFVSASYSCFNGYKLQGKATITCDLDTDEWQENPPTCIVNESGEADDKTSVDSKKNQRRKGKMHEIKEDPKITKDFASKLDLSCMSKGLVKAPTINNGNIAKYNRRRKGEKIFLVAFYECDEDYELENVEQDRLFCSQESWVGDMPRCMAINDEGDDDDEENGEEGEDYSDENGNVSGGESEDDGRKNEEHRHSQDNEISTTASHHDYNEIEKSRSIEATTIKMEPRRSHSMPCDADNGGCDHECRMVIDEHDVDPRIQCSCYIGYTLDENDGRRCHDINECDSNHECEQICNNLPGSFECLCHPGLQIDTTNNKKCIDLNECLENPSICGENVCVNSYGTYTCLEPSSTSTTSTTTPETPTTISTTEESIKHNKIIENENENEEKTNKVDDVNEKIERRDEILVESDSEDNENYRQKAIEDRRKTTSSESDADDENEDDNENDDEEESVKIKSESGENVDTEINKIPEAPSRLEKEEDEEEENEIESDKVRQHGEDLDEENTTETREIIDNEIPEAVHIHHSTPEPVESITTPDSSLHIQPTTITHHYAVSETENESVENSTNDNDEDDVDREEEYTRMHHQSSTVKLDLRNECDDELRLDDTGNCIEIDHEKKDDDETTYRTEKINISQKTEVEVTTLASKHIEPECQHVDDGVECDCPQGYELSEDESFCQDINECEIYENDDEENENDEKDENGNHPRATFCSHACTNLIGSFICSCPENFHIHDDKRTCIRDYCVDLANPALNKVKCSDECVDTHEGYSCRCPTEWILQNDMKTCKQQIKDEQQYIKGNNINEVEENEGEDDYDDNNELDNEVTSIVECTIHDHEQCSPGNCVIHTEQGINSESKRCQCPSGFMSNNDKCIDIDECISKEHQCSHECHNTHGSYYCSCPNGLTLSDDRKTCIDFDECSHGTNVCGDLACQNTYGSFKCLCENGVDEPDEYGECQNQNKSLCDNNNGGCSHSCRIHRSNIICECPDDMDLSEDLKACVKLDPCHINNGGCSHYCDSLLEPMCSCPTGYVLDDDEVTCKEKFECSHGYKISNHDGTCIDIDECEKDRDICLNGHCKNKEGYYTCHCHQGYELSENNKTCIDIDECLGHPCSHKCLNLPGTYQCLCSYGQILMADGHTCGFSDLCDLNNGGCAHACDFVDNKVSCSCRKGYKVDDVDKKNCVDVDECMDNNGSCQQRCINTEGSFYCSCTDGYELSKNGFSCIDVDECVDNNGNCSNICINLIGSKMCACEAGYTLDMDNHTCLDIDECQNMHDCSHICINTDGTYECDCPNGYRLANDKFNCHDINECEDDMPCINGHCKNTNGSFVCECHKGYELADDDITCIDIDECNNKDHECSHHCINFAGGYNCSCPTGMELSTENSSLCRDIDECEFDSPCEHICENTDGSFVCKCNNGYELSNEDTSCIDIDECKLGIHECEGACTNTEGSYTCSCLKDLILAADGKSCESLNPCATNNGGCSQLCEFHNNHTVCSCRKGFTIDEHDRTKCNDINECNNEHSCQQQCVNIVGSYRCECFFGFKANENEQCIDIDECKIGSFRCPTTANCINTAGAYKCVCPNGSKLSRDKTECIEIKNECKPLIVKNGNARCSRSRHKTQLFYRTKCAISCDKGYKLHGPSIKHCNGTGHWDDYGNPICMPLACPRLLKPEYGTILPTNCMYGDTFAGERCFLHCPSGYKALGKRVAICNSNLEWQPNAELQCIPVRPSNVPLTSQHQQKQHTVQQYSVRPTIKCPEDMTIVKPKNHETILVRIEKPKTNVDWDSYVDSQPLWGKKLETTLSTGATEVTFRARSPHNNLFDMCRVIVNVIDPVAPTVTYCPEPFIVHLNSYETSRPIHWKEPSFESKRPLKHVFKSKVPGHTFGVGTHVITYIATAEEGLTAKCTFRITVKGSHDPQHPTQRISLETNSIAESYDNQKHQHNKPHHRMENHKSYLICPGKSPIEIGVNQPWHLPRGCIIKNVKVHRRIHNNNQQQQQHREHHQNQQHSPHELRKHQQNPKAVTHTQHEQHPTSRQLNEEFILAKNQLRQNRLRYYSSWDTQRQRQQQKLAAAQQQQQTVQNHPLRHYHQQQLYHTYVPAAHWD</sequence>
<proteinExistence type="predicted"/>
<dbReference type="SMART" id="SM00181">
    <property type="entry name" value="EGF"/>
    <property type="match status" value="24"/>
</dbReference>
<keyword evidence="3" id="KW-0964">Secreted</keyword>
<dbReference type="FunFam" id="2.10.25.10:FF:000044">
    <property type="entry name" value="Fibrillin 2"/>
    <property type="match status" value="1"/>
</dbReference>
<feature type="signal peptide" evidence="16">
    <location>
        <begin position="1"/>
        <end position="22"/>
    </location>
</feature>
<dbReference type="OrthoDB" id="10045365at2759"/>
<dbReference type="Gene3D" id="2.10.25.10">
    <property type="entry name" value="Laminin"/>
    <property type="match status" value="22"/>
</dbReference>
<evidence type="ECO:0000256" key="15">
    <source>
        <dbReference type="SAM" id="MobiDB-lite"/>
    </source>
</evidence>
<evidence type="ECO:0000256" key="8">
    <source>
        <dbReference type="ARBA" id="ARBA00022737"/>
    </source>
</evidence>
<evidence type="ECO:0000313" key="18">
    <source>
        <dbReference type="EMBL" id="CAG9801622.1"/>
    </source>
</evidence>
<feature type="domain" description="EGF-like" evidence="17">
    <location>
        <begin position="1291"/>
        <end position="1306"/>
    </location>
</feature>
<feature type="region of interest" description="Disordered" evidence="15">
    <location>
        <begin position="397"/>
        <end position="558"/>
    </location>
</feature>
<comment type="subcellular location">
    <subcellularLocation>
        <location evidence="1">Membrane</location>
        <topology evidence="1">Single-pass type I membrane protein</topology>
    </subcellularLocation>
    <subcellularLocation>
        <location evidence="2">Secreted</location>
    </subcellularLocation>
</comment>
<dbReference type="InterPro" id="IPR000436">
    <property type="entry name" value="Sushi_SCR_CCP_dom"/>
</dbReference>
<dbReference type="CDD" id="cd00033">
    <property type="entry name" value="CCP"/>
    <property type="match status" value="3"/>
</dbReference>
<dbReference type="EMBL" id="OU895877">
    <property type="protein sequence ID" value="CAG9801622.1"/>
    <property type="molecule type" value="Genomic_DNA"/>
</dbReference>
<dbReference type="Proteomes" id="UP001153620">
    <property type="component" value="Chromosome 1"/>
</dbReference>
<feature type="compositionally biased region" description="Acidic residues" evidence="15">
    <location>
        <begin position="482"/>
        <end position="499"/>
    </location>
</feature>
<feature type="compositionally biased region" description="Basic and acidic residues" evidence="15">
    <location>
        <begin position="420"/>
        <end position="454"/>
    </location>
</feature>
<evidence type="ECO:0000256" key="6">
    <source>
        <dbReference type="ARBA" id="ARBA00022692"/>
    </source>
</evidence>
<dbReference type="Pfam" id="PF00084">
    <property type="entry name" value="Sushi"/>
    <property type="match status" value="2"/>
</dbReference>
<dbReference type="PROSITE" id="PS01186">
    <property type="entry name" value="EGF_2"/>
    <property type="match status" value="4"/>
</dbReference>
<dbReference type="SMART" id="SM00179">
    <property type="entry name" value="EGF_CA"/>
    <property type="match status" value="17"/>
</dbReference>
<evidence type="ECO:0000256" key="2">
    <source>
        <dbReference type="ARBA" id="ARBA00004613"/>
    </source>
</evidence>
<name>A0A9N9RQQ2_9DIPT</name>
<keyword evidence="19" id="KW-1185">Reference proteome</keyword>
<feature type="region of interest" description="Disordered" evidence="15">
    <location>
        <begin position="603"/>
        <end position="635"/>
    </location>
</feature>
<dbReference type="PROSITE" id="PS00010">
    <property type="entry name" value="ASX_HYDROXYL"/>
    <property type="match status" value="10"/>
</dbReference>
<dbReference type="SMART" id="SM00032">
    <property type="entry name" value="CCP"/>
    <property type="match status" value="4"/>
</dbReference>
<evidence type="ECO:0000256" key="9">
    <source>
        <dbReference type="ARBA" id="ARBA00022989"/>
    </source>
</evidence>
<dbReference type="GO" id="GO:0005576">
    <property type="term" value="C:extracellular region"/>
    <property type="evidence" value="ECO:0007669"/>
    <property type="project" value="UniProtKB-SubCell"/>
</dbReference>
<feature type="compositionally biased region" description="Acidic residues" evidence="15">
    <location>
        <begin position="204"/>
        <end position="222"/>
    </location>
</feature>
<dbReference type="InterPro" id="IPR009030">
    <property type="entry name" value="Growth_fac_rcpt_cys_sf"/>
</dbReference>
<dbReference type="Pfam" id="PF12662">
    <property type="entry name" value="cEGF"/>
    <property type="match status" value="2"/>
</dbReference>
<feature type="compositionally biased region" description="Acidic residues" evidence="15">
    <location>
        <begin position="616"/>
        <end position="626"/>
    </location>
</feature>
<dbReference type="Gene3D" id="2.10.70.10">
    <property type="entry name" value="Complement Module, domain 1"/>
    <property type="match status" value="3"/>
</dbReference>
<dbReference type="GO" id="GO:0005509">
    <property type="term" value="F:calcium ion binding"/>
    <property type="evidence" value="ECO:0007669"/>
    <property type="project" value="InterPro"/>
</dbReference>
<feature type="region of interest" description="Disordered" evidence="15">
    <location>
        <begin position="91"/>
        <end position="115"/>
    </location>
</feature>
<gene>
    <name evidence="18" type="ORF">CHIRRI_LOCUS4544</name>
</gene>
<evidence type="ECO:0000256" key="16">
    <source>
        <dbReference type="SAM" id="SignalP"/>
    </source>
</evidence>
<evidence type="ECO:0000256" key="11">
    <source>
        <dbReference type="ARBA" id="ARBA00023157"/>
    </source>
</evidence>
<evidence type="ECO:0000256" key="1">
    <source>
        <dbReference type="ARBA" id="ARBA00004479"/>
    </source>
</evidence>
<evidence type="ECO:0000256" key="13">
    <source>
        <dbReference type="ARBA" id="ARBA00023180"/>
    </source>
</evidence>
<keyword evidence="5" id="KW-0254">Endocytosis</keyword>
<evidence type="ECO:0000256" key="12">
    <source>
        <dbReference type="ARBA" id="ARBA00023170"/>
    </source>
</evidence>
<dbReference type="InterPro" id="IPR000742">
    <property type="entry name" value="EGF"/>
</dbReference>
<feature type="compositionally biased region" description="Basic and acidic residues" evidence="15">
    <location>
        <begin position="538"/>
        <end position="547"/>
    </location>
</feature>
<feature type="domain" description="EGF-like" evidence="17">
    <location>
        <begin position="1331"/>
        <end position="1346"/>
    </location>
</feature>
<dbReference type="GO" id="GO:0016020">
    <property type="term" value="C:membrane"/>
    <property type="evidence" value="ECO:0007669"/>
    <property type="project" value="UniProtKB-SubCell"/>
</dbReference>
<feature type="domain" description="EGF-like" evidence="17">
    <location>
        <begin position="1577"/>
        <end position="1591"/>
    </location>
</feature>
<feature type="coiled-coil region" evidence="14">
    <location>
        <begin position="2096"/>
        <end position="2123"/>
    </location>
</feature>
<keyword evidence="12" id="KW-0675">Receptor</keyword>
<dbReference type="SUPFAM" id="SSF57196">
    <property type="entry name" value="EGF/Laminin"/>
    <property type="match status" value="4"/>
</dbReference>
<dbReference type="FunFam" id="2.10.25.10:FF:000038">
    <property type="entry name" value="Fibrillin 2"/>
    <property type="match status" value="1"/>
</dbReference>
<dbReference type="FunFam" id="2.10.25.10:FF:000014">
    <property type="entry name" value="Latent-transforming growth factor beta-binding protein 3"/>
    <property type="match status" value="1"/>
</dbReference>
<dbReference type="PANTHER" id="PTHR24034">
    <property type="entry name" value="EGF-LIKE DOMAIN-CONTAINING PROTEIN"/>
    <property type="match status" value="1"/>
</dbReference>
<evidence type="ECO:0000256" key="4">
    <source>
        <dbReference type="ARBA" id="ARBA00022536"/>
    </source>
</evidence>
<dbReference type="InterPro" id="IPR018097">
    <property type="entry name" value="EGF_Ca-bd_CS"/>
</dbReference>
<keyword evidence="7 16" id="KW-0732">Signal</keyword>
<feature type="compositionally biased region" description="Basic and acidic residues" evidence="15">
    <location>
        <begin position="96"/>
        <end position="106"/>
    </location>
</feature>
<protein>
    <recommendedName>
        <fullName evidence="17">EGF-like domain-containing protein</fullName>
    </recommendedName>
</protein>
<feature type="region of interest" description="Disordered" evidence="15">
    <location>
        <begin position="199"/>
        <end position="284"/>
    </location>
</feature>
<keyword evidence="14" id="KW-0175">Coiled coil</keyword>
<dbReference type="GO" id="GO:0006897">
    <property type="term" value="P:endocytosis"/>
    <property type="evidence" value="ECO:0007669"/>
    <property type="project" value="UniProtKB-KW"/>
</dbReference>
<feature type="compositionally biased region" description="Low complexity" evidence="15">
    <location>
        <begin position="397"/>
        <end position="419"/>
    </location>
</feature>
<feature type="compositionally biased region" description="Basic and acidic residues" evidence="15">
    <location>
        <begin position="235"/>
        <end position="247"/>
    </location>
</feature>
<organism evidence="18 19">
    <name type="scientific">Chironomus riparius</name>
    <dbReference type="NCBI Taxonomy" id="315576"/>
    <lineage>
        <taxon>Eukaryota</taxon>
        <taxon>Metazoa</taxon>
        <taxon>Ecdysozoa</taxon>
        <taxon>Arthropoda</taxon>
        <taxon>Hexapoda</taxon>
        <taxon>Insecta</taxon>
        <taxon>Pterygota</taxon>
        <taxon>Neoptera</taxon>
        <taxon>Endopterygota</taxon>
        <taxon>Diptera</taxon>
        <taxon>Nematocera</taxon>
        <taxon>Chironomoidea</taxon>
        <taxon>Chironomidae</taxon>
        <taxon>Chironominae</taxon>
        <taxon>Chironomus</taxon>
    </lineage>
</organism>
<dbReference type="FunFam" id="2.10.25.10:FF:000009">
    <property type="entry name" value="Low-density lipoprotein receptor isoform 1"/>
    <property type="match status" value="1"/>
</dbReference>
<reference evidence="18" key="2">
    <citation type="submission" date="2022-10" db="EMBL/GenBank/DDBJ databases">
        <authorList>
            <consortium name="ENA_rothamsted_submissions"/>
            <consortium name="culmorum"/>
            <person name="King R."/>
        </authorList>
    </citation>
    <scope>NUCLEOTIDE SEQUENCE</scope>
</reference>
<dbReference type="InterPro" id="IPR035976">
    <property type="entry name" value="Sushi/SCR/CCP_sf"/>
</dbReference>
<dbReference type="InterPro" id="IPR001881">
    <property type="entry name" value="EGF-like_Ca-bd_dom"/>
</dbReference>
<dbReference type="SUPFAM" id="SSF57535">
    <property type="entry name" value="Complement control module/SCR domain"/>
    <property type="match status" value="3"/>
</dbReference>
<dbReference type="InterPro" id="IPR000152">
    <property type="entry name" value="EGF-type_Asp/Asn_hydroxyl_site"/>
</dbReference>
<evidence type="ECO:0000256" key="14">
    <source>
        <dbReference type="SAM" id="Coils"/>
    </source>
</evidence>
<keyword evidence="10" id="KW-0472">Membrane</keyword>
<dbReference type="InterPro" id="IPR050751">
    <property type="entry name" value="ECM_structural_protein"/>
</dbReference>
<evidence type="ECO:0000256" key="10">
    <source>
        <dbReference type="ARBA" id="ARBA00023136"/>
    </source>
</evidence>
<reference evidence="18" key="1">
    <citation type="submission" date="2022-01" db="EMBL/GenBank/DDBJ databases">
        <authorList>
            <person name="King R."/>
        </authorList>
    </citation>
    <scope>NUCLEOTIDE SEQUENCE</scope>
</reference>
<dbReference type="CDD" id="cd00054">
    <property type="entry name" value="EGF_CA"/>
    <property type="match status" value="7"/>
</dbReference>
<feature type="chain" id="PRO_5040516301" description="EGF-like domain-containing protein" evidence="16">
    <location>
        <begin position="23"/>
        <end position="2144"/>
    </location>
</feature>
<dbReference type="PROSITE" id="PS01187">
    <property type="entry name" value="EGF_CA"/>
    <property type="match status" value="5"/>
</dbReference>
<dbReference type="FunFam" id="2.10.25.10:FF:000240">
    <property type="entry name" value="Vitamin K-dependent protein S"/>
    <property type="match status" value="2"/>
</dbReference>
<keyword evidence="8" id="KW-0677">Repeat</keyword>
<dbReference type="Pfam" id="PF07645">
    <property type="entry name" value="EGF_CA"/>
    <property type="match status" value="11"/>
</dbReference>
<dbReference type="InterPro" id="IPR003410">
    <property type="entry name" value="HYR_dom"/>
</dbReference>
<feature type="domain" description="EGF-like" evidence="17">
    <location>
        <begin position="1128"/>
        <end position="1143"/>
    </location>
</feature>
<dbReference type="PANTHER" id="PTHR24034:SF89">
    <property type="entry name" value="COMPLEMENT COMPONENT C1Q RECEPTOR"/>
    <property type="match status" value="1"/>
</dbReference>
<keyword evidence="6" id="KW-0812">Transmembrane</keyword>
<dbReference type="SUPFAM" id="SSF57184">
    <property type="entry name" value="Growth factor receptor domain"/>
    <property type="match status" value="6"/>
</dbReference>
<evidence type="ECO:0000256" key="5">
    <source>
        <dbReference type="ARBA" id="ARBA00022583"/>
    </source>
</evidence>
<feature type="compositionally biased region" description="Basic and acidic residues" evidence="15">
    <location>
        <begin position="255"/>
        <end position="267"/>
    </location>
</feature>
<dbReference type="FunFam" id="2.10.25.10:FF:000005">
    <property type="entry name" value="Fibrillin 2"/>
    <property type="match status" value="3"/>
</dbReference>
<dbReference type="Pfam" id="PF02494">
    <property type="entry name" value="HYR"/>
    <property type="match status" value="1"/>
</dbReference>
<dbReference type="InterPro" id="IPR049883">
    <property type="entry name" value="NOTCH1_EGF-like"/>
</dbReference>
<keyword evidence="13" id="KW-0325">Glycoprotein</keyword>
<keyword evidence="11" id="KW-1015">Disulfide bond</keyword>
<feature type="region of interest" description="Disordered" evidence="15">
    <location>
        <begin position="2033"/>
        <end position="2078"/>
    </location>
</feature>
<dbReference type="InterPro" id="IPR026823">
    <property type="entry name" value="cEGF"/>
</dbReference>
<keyword evidence="9" id="KW-1133">Transmembrane helix</keyword>
<evidence type="ECO:0000256" key="7">
    <source>
        <dbReference type="ARBA" id="ARBA00022729"/>
    </source>
</evidence>
<feature type="compositionally biased region" description="Basic and acidic residues" evidence="15">
    <location>
        <begin position="464"/>
        <end position="478"/>
    </location>
</feature>
<evidence type="ECO:0000313" key="19">
    <source>
        <dbReference type="Proteomes" id="UP001153620"/>
    </source>
</evidence>